<feature type="compositionally biased region" description="Low complexity" evidence="1">
    <location>
        <begin position="381"/>
        <end position="395"/>
    </location>
</feature>
<sequence length="395" mass="42080">MCLVTARPSAVTAVDEPGRWLDRSVFLRNLPGVAAIVLVWTAAAIIFPDLTRSPAFLLASGLVLLSLTISFVVPWHRVPAWLALLPPLLLIGSVGSLAFDGLRISIVALVPIIDLARHHGRRGAVAGVLAALGASQAEAILTSSGIDDEGAMRIVVISIVFVSVAAVVTALEERAEARRRLLARQGRSLSVALQGIDVDRALLQAAIGAIGVGVVVIDGAGRVVHANSTMARLGAVTLPRGLDVATLPRVQGDDATPSGADLRGYLERALRDDPVRDETRWWTLPDGNRVALRANVARVETPRPRGAFRVLVLEDLTTEVSAVREREDFMGAVSHELRTPSPPCSATSRWCWRTRTPPRRRAPASRSPSATCAGSTRSWKTCSPTPARATPSPTP</sequence>
<keyword evidence="4" id="KW-1185">Reference proteome</keyword>
<feature type="transmembrane region" description="Helical" evidence="2">
    <location>
        <begin position="88"/>
        <end position="112"/>
    </location>
</feature>
<dbReference type="AlphaFoldDB" id="A0AA37XCP0"/>
<evidence type="ECO:0000256" key="1">
    <source>
        <dbReference type="SAM" id="MobiDB-lite"/>
    </source>
</evidence>
<gene>
    <name evidence="3" type="ORF">GCM10025875_04280</name>
</gene>
<dbReference type="Proteomes" id="UP001157161">
    <property type="component" value="Unassembled WGS sequence"/>
</dbReference>
<feature type="transmembrane region" description="Helical" evidence="2">
    <location>
        <begin position="152"/>
        <end position="171"/>
    </location>
</feature>
<evidence type="ECO:0000313" key="4">
    <source>
        <dbReference type="Proteomes" id="UP001157161"/>
    </source>
</evidence>
<reference evidence="3" key="1">
    <citation type="journal article" date="2014" name="Int. J. Syst. Evol. Microbiol.">
        <title>Complete genome sequence of Corynebacterium casei LMG S-19264T (=DSM 44701T), isolated from a smear-ripened cheese.</title>
        <authorList>
            <consortium name="US DOE Joint Genome Institute (JGI-PGF)"/>
            <person name="Walter F."/>
            <person name="Albersmeier A."/>
            <person name="Kalinowski J."/>
            <person name="Ruckert C."/>
        </authorList>
    </citation>
    <scope>NUCLEOTIDE SEQUENCE</scope>
    <source>
        <strain evidence="3">NBRC 112290</strain>
    </source>
</reference>
<accession>A0AA37XCP0</accession>
<dbReference type="InterPro" id="IPR000014">
    <property type="entry name" value="PAS"/>
</dbReference>
<dbReference type="CDD" id="cd00130">
    <property type="entry name" value="PAS"/>
    <property type="match status" value="1"/>
</dbReference>
<reference evidence="3" key="2">
    <citation type="submission" date="2023-02" db="EMBL/GenBank/DDBJ databases">
        <authorList>
            <person name="Sun Q."/>
            <person name="Mori K."/>
        </authorList>
    </citation>
    <scope>NUCLEOTIDE SEQUENCE</scope>
    <source>
        <strain evidence="3">NBRC 112290</strain>
    </source>
</reference>
<keyword evidence="2" id="KW-1133">Transmembrane helix</keyword>
<keyword evidence="2" id="KW-0472">Membrane</keyword>
<proteinExistence type="predicted"/>
<dbReference type="InterPro" id="IPR035965">
    <property type="entry name" value="PAS-like_dom_sf"/>
</dbReference>
<dbReference type="SUPFAM" id="SSF55785">
    <property type="entry name" value="PYP-like sensor domain (PAS domain)"/>
    <property type="match status" value="1"/>
</dbReference>
<feature type="transmembrane region" description="Helical" evidence="2">
    <location>
        <begin position="30"/>
        <end position="48"/>
    </location>
</feature>
<feature type="transmembrane region" description="Helical" evidence="2">
    <location>
        <begin position="124"/>
        <end position="146"/>
    </location>
</feature>
<dbReference type="Gene3D" id="3.30.450.20">
    <property type="entry name" value="PAS domain"/>
    <property type="match status" value="1"/>
</dbReference>
<comment type="caution">
    <text evidence="3">The sequence shown here is derived from an EMBL/GenBank/DDBJ whole genome shotgun (WGS) entry which is preliminary data.</text>
</comment>
<evidence type="ECO:0008006" key="5">
    <source>
        <dbReference type="Google" id="ProtNLM"/>
    </source>
</evidence>
<evidence type="ECO:0000313" key="3">
    <source>
        <dbReference type="EMBL" id="GMA30436.1"/>
    </source>
</evidence>
<keyword evidence="2" id="KW-0812">Transmembrane</keyword>
<name>A0AA37XCP0_9MICO</name>
<feature type="compositionally biased region" description="Low complexity" evidence="1">
    <location>
        <begin position="364"/>
        <end position="373"/>
    </location>
</feature>
<feature type="region of interest" description="Disordered" evidence="1">
    <location>
        <begin position="355"/>
        <end position="395"/>
    </location>
</feature>
<protein>
    <recommendedName>
        <fullName evidence="5">PAS domain-containing protein</fullName>
    </recommendedName>
</protein>
<evidence type="ECO:0000256" key="2">
    <source>
        <dbReference type="SAM" id="Phobius"/>
    </source>
</evidence>
<feature type="transmembrane region" description="Helical" evidence="2">
    <location>
        <begin position="55"/>
        <end position="76"/>
    </location>
</feature>
<organism evidence="3 4">
    <name type="scientific">Litorihabitans aurantiacus</name>
    <dbReference type="NCBI Taxonomy" id="1930061"/>
    <lineage>
        <taxon>Bacteria</taxon>
        <taxon>Bacillati</taxon>
        <taxon>Actinomycetota</taxon>
        <taxon>Actinomycetes</taxon>
        <taxon>Micrococcales</taxon>
        <taxon>Beutenbergiaceae</taxon>
        <taxon>Litorihabitans</taxon>
    </lineage>
</organism>
<dbReference type="EMBL" id="BSUM01000001">
    <property type="protein sequence ID" value="GMA30436.1"/>
    <property type="molecule type" value="Genomic_DNA"/>
</dbReference>